<feature type="region of interest" description="Disordered" evidence="1">
    <location>
        <begin position="37"/>
        <end position="123"/>
    </location>
</feature>
<dbReference type="Proteomes" id="UP001610334">
    <property type="component" value="Unassembled WGS sequence"/>
</dbReference>
<evidence type="ECO:0000313" key="3">
    <source>
        <dbReference type="Proteomes" id="UP001610334"/>
    </source>
</evidence>
<dbReference type="EMBL" id="JBFXLT010000001">
    <property type="protein sequence ID" value="KAL2823106.1"/>
    <property type="molecule type" value="Genomic_DNA"/>
</dbReference>
<proteinExistence type="predicted"/>
<feature type="compositionally biased region" description="Basic and acidic residues" evidence="1">
    <location>
        <begin position="44"/>
        <end position="66"/>
    </location>
</feature>
<feature type="compositionally biased region" description="Basic and acidic residues" evidence="1">
    <location>
        <begin position="94"/>
        <end position="113"/>
    </location>
</feature>
<gene>
    <name evidence="2" type="ORF">BJX63DRAFT_6247</name>
</gene>
<name>A0ABR4I651_9EURO</name>
<accession>A0ABR4I651</accession>
<evidence type="ECO:0000313" key="2">
    <source>
        <dbReference type="EMBL" id="KAL2823106.1"/>
    </source>
</evidence>
<organism evidence="2 3">
    <name type="scientific">Aspergillus granulosus</name>
    <dbReference type="NCBI Taxonomy" id="176169"/>
    <lineage>
        <taxon>Eukaryota</taxon>
        <taxon>Fungi</taxon>
        <taxon>Dikarya</taxon>
        <taxon>Ascomycota</taxon>
        <taxon>Pezizomycotina</taxon>
        <taxon>Eurotiomycetes</taxon>
        <taxon>Eurotiomycetidae</taxon>
        <taxon>Eurotiales</taxon>
        <taxon>Aspergillaceae</taxon>
        <taxon>Aspergillus</taxon>
        <taxon>Aspergillus subgen. Nidulantes</taxon>
    </lineage>
</organism>
<comment type="caution">
    <text evidence="2">The sequence shown here is derived from an EMBL/GenBank/DDBJ whole genome shotgun (WGS) entry which is preliminary data.</text>
</comment>
<sequence>MIPRNRSLASRIYASQHLHSSTSLVAILRPISGAQARFNSGIPKDWKGSSGEKHATHRIQQEKDATDPQTIGSDRSMKDREENYGTGNSAKSDAATERGGRKNEREAKKDHPNAPEPIIGMNDERAQVGFIPSRFAVLAECH</sequence>
<keyword evidence="3" id="KW-1185">Reference proteome</keyword>
<protein>
    <submittedName>
        <fullName evidence="2">Uncharacterized protein</fullName>
    </submittedName>
</protein>
<evidence type="ECO:0000256" key="1">
    <source>
        <dbReference type="SAM" id="MobiDB-lite"/>
    </source>
</evidence>
<reference evidence="2 3" key="1">
    <citation type="submission" date="2024-07" db="EMBL/GenBank/DDBJ databases">
        <title>Section-level genome sequencing and comparative genomics of Aspergillus sections Usti and Cavernicolus.</title>
        <authorList>
            <consortium name="Lawrence Berkeley National Laboratory"/>
            <person name="Nybo J.L."/>
            <person name="Vesth T.C."/>
            <person name="Theobald S."/>
            <person name="Frisvad J.C."/>
            <person name="Larsen T.O."/>
            <person name="Kjaerboelling I."/>
            <person name="Rothschild-Mancinelli K."/>
            <person name="Lyhne E.K."/>
            <person name="Kogle M.E."/>
            <person name="Barry K."/>
            <person name="Clum A."/>
            <person name="Na H."/>
            <person name="Ledsgaard L."/>
            <person name="Lin J."/>
            <person name="Lipzen A."/>
            <person name="Kuo A."/>
            <person name="Riley R."/>
            <person name="Mondo S."/>
            <person name="Labutti K."/>
            <person name="Haridas S."/>
            <person name="Pangalinan J."/>
            <person name="Salamov A.A."/>
            <person name="Simmons B.A."/>
            <person name="Magnuson J.K."/>
            <person name="Chen J."/>
            <person name="Drula E."/>
            <person name="Henrissat B."/>
            <person name="Wiebenga A."/>
            <person name="Lubbers R.J."/>
            <person name="Gomes A.C."/>
            <person name="Makela M.R."/>
            <person name="Stajich J."/>
            <person name="Grigoriev I.V."/>
            <person name="Mortensen U.H."/>
            <person name="De Vries R.P."/>
            <person name="Baker S.E."/>
            <person name="Andersen M.R."/>
        </authorList>
    </citation>
    <scope>NUCLEOTIDE SEQUENCE [LARGE SCALE GENOMIC DNA]</scope>
    <source>
        <strain evidence="2 3">CBS 588.65</strain>
    </source>
</reference>